<evidence type="ECO:0000313" key="5">
    <source>
        <dbReference type="Proteomes" id="UP000887574"/>
    </source>
</evidence>
<dbReference type="GO" id="GO:0051015">
    <property type="term" value="F:actin filament binding"/>
    <property type="evidence" value="ECO:0007669"/>
    <property type="project" value="InterPro"/>
</dbReference>
<dbReference type="GO" id="GO:0005912">
    <property type="term" value="C:adherens junction"/>
    <property type="evidence" value="ECO:0007669"/>
    <property type="project" value="TreeGrafter"/>
</dbReference>
<protein>
    <submittedName>
        <fullName evidence="6">Uncharacterized protein</fullName>
    </submittedName>
</protein>
<proteinExistence type="inferred from homology"/>
<keyword evidence="4" id="KW-0472">Membrane</keyword>
<dbReference type="AlphaFoldDB" id="A0A915CNE7"/>
<comment type="similarity">
    <text evidence="2">Belongs to the vinculin/alpha-catenin family.</text>
</comment>
<dbReference type="PANTHER" id="PTHR18914">
    <property type="entry name" value="ALPHA CATENIN"/>
    <property type="match status" value="1"/>
</dbReference>
<accession>A0A915CNE7</accession>
<sequence length="289" mass="32463">MNSEDILLEADLDKVKTKTAKRLIAPLLYLLTSLNADQIGQEESNHANDRSATMLRVKETLENSSMSGKRSFETILSVREWSSLVTSSRRFGLLVPICSPLSMTIDASRSTLNAMVKFHTRGGTLPVDYGHYHGFPGTVPCWRSLNALARQVGNECVESNSKKDLFCYLERITLFCHQLNVTSKVKADVRILDDQNLLNAVTATVTAAEIASTKYRKPENDGPGLVQWKKVEQLQAQSELLQPIVVIVSCISEWSVMNAASKEKFNLHHMTYLIILLAWFIRVVSLFCW</sequence>
<dbReference type="GO" id="GO:0098609">
    <property type="term" value="P:cell-cell adhesion"/>
    <property type="evidence" value="ECO:0007669"/>
    <property type="project" value="TreeGrafter"/>
</dbReference>
<evidence type="ECO:0000256" key="1">
    <source>
        <dbReference type="ARBA" id="ARBA00004496"/>
    </source>
</evidence>
<keyword evidence="3" id="KW-0963">Cytoplasm</keyword>
<dbReference type="InterPro" id="IPR036723">
    <property type="entry name" value="Alpha-catenin/vinculin-like_sf"/>
</dbReference>
<dbReference type="GO" id="GO:0005737">
    <property type="term" value="C:cytoplasm"/>
    <property type="evidence" value="ECO:0007669"/>
    <property type="project" value="UniProtKB-SubCell"/>
</dbReference>
<dbReference type="GO" id="GO:0016477">
    <property type="term" value="P:cell migration"/>
    <property type="evidence" value="ECO:0007669"/>
    <property type="project" value="TreeGrafter"/>
</dbReference>
<evidence type="ECO:0000256" key="4">
    <source>
        <dbReference type="SAM" id="Phobius"/>
    </source>
</evidence>
<dbReference type="GO" id="GO:0016342">
    <property type="term" value="C:catenin complex"/>
    <property type="evidence" value="ECO:0007669"/>
    <property type="project" value="TreeGrafter"/>
</dbReference>
<dbReference type="SUPFAM" id="SSF47220">
    <property type="entry name" value="alpha-catenin/vinculin-like"/>
    <property type="match status" value="1"/>
</dbReference>
<keyword evidence="4" id="KW-1133">Transmembrane helix</keyword>
<comment type="subcellular location">
    <subcellularLocation>
        <location evidence="1">Cytoplasm</location>
    </subcellularLocation>
</comment>
<keyword evidence="5" id="KW-1185">Reference proteome</keyword>
<dbReference type="Proteomes" id="UP000887574">
    <property type="component" value="Unplaced"/>
</dbReference>
<keyword evidence="4" id="KW-0812">Transmembrane</keyword>
<feature type="transmembrane region" description="Helical" evidence="4">
    <location>
        <begin position="269"/>
        <end position="287"/>
    </location>
</feature>
<dbReference type="InterPro" id="IPR006077">
    <property type="entry name" value="Vinculin/catenin"/>
</dbReference>
<dbReference type="GO" id="GO:0008013">
    <property type="term" value="F:beta-catenin binding"/>
    <property type="evidence" value="ECO:0007669"/>
    <property type="project" value="TreeGrafter"/>
</dbReference>
<dbReference type="PANTHER" id="PTHR18914:SF9">
    <property type="entry name" value="CATENIN ALPHA"/>
    <property type="match status" value="1"/>
</dbReference>
<dbReference type="Gene3D" id="1.20.120.230">
    <property type="entry name" value="Alpha-catenin/vinculin-like"/>
    <property type="match status" value="1"/>
</dbReference>
<evidence type="ECO:0000313" key="6">
    <source>
        <dbReference type="WBParaSite" id="jg10948"/>
    </source>
</evidence>
<dbReference type="Pfam" id="PF01044">
    <property type="entry name" value="Vinculin"/>
    <property type="match status" value="1"/>
</dbReference>
<name>A0A915CNE7_9BILA</name>
<organism evidence="5 6">
    <name type="scientific">Ditylenchus dipsaci</name>
    <dbReference type="NCBI Taxonomy" id="166011"/>
    <lineage>
        <taxon>Eukaryota</taxon>
        <taxon>Metazoa</taxon>
        <taxon>Ecdysozoa</taxon>
        <taxon>Nematoda</taxon>
        <taxon>Chromadorea</taxon>
        <taxon>Rhabditida</taxon>
        <taxon>Tylenchina</taxon>
        <taxon>Tylenchomorpha</taxon>
        <taxon>Sphaerularioidea</taxon>
        <taxon>Anguinidae</taxon>
        <taxon>Anguininae</taxon>
        <taxon>Ditylenchus</taxon>
    </lineage>
</organism>
<reference evidence="6" key="1">
    <citation type="submission" date="2022-11" db="UniProtKB">
        <authorList>
            <consortium name="WormBaseParasite"/>
        </authorList>
    </citation>
    <scope>IDENTIFICATION</scope>
</reference>
<evidence type="ECO:0000256" key="2">
    <source>
        <dbReference type="ARBA" id="ARBA00008376"/>
    </source>
</evidence>
<dbReference type="WBParaSite" id="jg10948">
    <property type="protein sequence ID" value="jg10948"/>
    <property type="gene ID" value="jg10948"/>
</dbReference>
<evidence type="ECO:0000256" key="3">
    <source>
        <dbReference type="ARBA" id="ARBA00022490"/>
    </source>
</evidence>